<dbReference type="PANTHER" id="PTHR40111">
    <property type="entry name" value="CEPHALOSPORIN-C DEACETYLASE"/>
    <property type="match status" value="1"/>
</dbReference>
<dbReference type="InterPro" id="IPR011047">
    <property type="entry name" value="Quinoprotein_ADH-like_sf"/>
</dbReference>
<evidence type="ECO:0000259" key="1">
    <source>
        <dbReference type="Pfam" id="PF05448"/>
    </source>
</evidence>
<dbReference type="InterPro" id="IPR002372">
    <property type="entry name" value="PQQ_rpt_dom"/>
</dbReference>
<gene>
    <name evidence="3" type="primary">axe7A_1</name>
    <name evidence="3" type="ORF">GALL_41090</name>
</gene>
<dbReference type="EMBL" id="MLJW01000010">
    <property type="protein sequence ID" value="OIR14991.1"/>
    <property type="molecule type" value="Genomic_DNA"/>
</dbReference>
<dbReference type="SMART" id="SM00564">
    <property type="entry name" value="PQQ"/>
    <property type="match status" value="7"/>
</dbReference>
<organism evidence="3">
    <name type="scientific">mine drainage metagenome</name>
    <dbReference type="NCBI Taxonomy" id="410659"/>
    <lineage>
        <taxon>unclassified sequences</taxon>
        <taxon>metagenomes</taxon>
        <taxon>ecological metagenomes</taxon>
    </lineage>
</organism>
<sequence>MPPSALPALRLRLAATFILCLAATGCALVAQPITITPANTTGIYRLGEAASWNIALKAGTSATGLTYTVKSGGLTVVDSGSLTLNNGKAVISETATKPDWLLLEIAGKDGTGASFTAGGGALFSPEKITVSAPPPADFDAFWQARLDELAQVPMNPVLTSKPSGVAGVDYDLIQMDNIRGTHIEGQLARPTTGTKFPALLIVQWAGVYSLDPSTVTWRAQQGWLALNIQAHDIHAVDTASYYTAEANGPLANYWAQGNEDPNTSYFLRMYLACYRAVDYLASRPDWNGKVLVVTGASQGGLQTLLSASINPKVTAAVADVPAGCDQTGPDVGRSPGWPQWYYQTYLGQDPAKVKAASRYYDICNFVSKIRCPVLIGTGLDDTTVPCIGVYAAFNQFRSPREIVAMPLATHTDNQQAWNARSEAVLALLRSGSPPGLSTAADGSLRWTAPLPSSSTAGTPCSSPVEATDGTLVAALLGASPGTVECYERDGSMHWTYTAPAAVSGAPACTPDGYVVFGCTNGALIELDATGALRWQASAGAAVSGSPALAPDGTILIATTDGCIESFSAGGTARWNARFAGGSLTSPIVGPDGTVYAGSASGMLHAIAPGGAERWSFNAGSAIARPPSLAADGALYFGTGDGHVVCLARDGTQSWSFDAGGAVEATPVIGPDGTIYVGAGDGRLHALAVDGTQKWEFPAAATTAFQPITASATVRRDGSVVFGTQDGLVVCVDPSGVQRWATMLGAGAYGSPLLADDGTLFVGSAAGSLCALTGTETPLLADWMQVRRDPHHQAWQPMGRFPSGGGRLSALSVRAQPGTDAGALVAGFIVAGSGSRTVLLRAVGPTLAGMNVDGAMPDPFLTLYQGTMPIATNDDWGSQPNAADVATTAARLGDFSLPQDSKDAALLTNLGPGLYTAYPLGTGRQTGVTLVELYDAGGTGTSTFTGLSARDQVGTGSQILVAGFIISGGSRSVVIQGIGPTLAKYINPVLADPVLRLYRGTQLIAENDDWGVSSDPSLLSSASRAAGAQALNPGSHDAALVATLPPGLYSAELLGANGLTGPGMIEVYALP</sequence>
<dbReference type="Gene3D" id="2.130.10.10">
    <property type="entry name" value="YVTN repeat-like/Quinoprotein amine dehydrogenase"/>
    <property type="match status" value="1"/>
</dbReference>
<dbReference type="Pfam" id="PF05448">
    <property type="entry name" value="AXE1"/>
    <property type="match status" value="1"/>
</dbReference>
<dbReference type="InterPro" id="IPR015943">
    <property type="entry name" value="WD40/YVTN_repeat-like_dom_sf"/>
</dbReference>
<feature type="domain" description="Pyrrolo-quinoline quinone repeat" evidence="2">
    <location>
        <begin position="601"/>
        <end position="752"/>
    </location>
</feature>
<dbReference type="InterPro" id="IPR008391">
    <property type="entry name" value="AXE1_dom"/>
</dbReference>
<protein>
    <submittedName>
        <fullName evidence="3">Acetyl esterase Axe7A</fullName>
        <ecNumber evidence="3">3.1.1.-</ecNumber>
    </submittedName>
</protein>
<dbReference type="Gene3D" id="2.40.10.480">
    <property type="match status" value="1"/>
</dbReference>
<dbReference type="AlphaFoldDB" id="A0A1J5T2H0"/>
<keyword evidence="3" id="KW-0378">Hydrolase</keyword>
<comment type="caution">
    <text evidence="3">The sequence shown here is derived from an EMBL/GenBank/DDBJ whole genome shotgun (WGS) entry which is preliminary data.</text>
</comment>
<dbReference type="InterPro" id="IPR039069">
    <property type="entry name" value="CE7"/>
</dbReference>
<dbReference type="SUPFAM" id="SSF53474">
    <property type="entry name" value="alpha/beta-Hydrolases"/>
    <property type="match status" value="1"/>
</dbReference>
<feature type="domain" description="Acetyl xylan esterase" evidence="1">
    <location>
        <begin position="133"/>
        <end position="415"/>
    </location>
</feature>
<evidence type="ECO:0000259" key="2">
    <source>
        <dbReference type="Pfam" id="PF13360"/>
    </source>
</evidence>
<reference evidence="3" key="1">
    <citation type="submission" date="2016-10" db="EMBL/GenBank/DDBJ databases">
        <title>Sequence of Gallionella enrichment culture.</title>
        <authorList>
            <person name="Poehlein A."/>
            <person name="Muehling M."/>
            <person name="Daniel R."/>
        </authorList>
    </citation>
    <scope>NUCLEOTIDE SEQUENCE</scope>
</reference>
<feature type="domain" description="Pyrrolo-quinoline quinone repeat" evidence="2">
    <location>
        <begin position="439"/>
        <end position="559"/>
    </location>
</feature>
<name>A0A1J5T2H0_9ZZZZ</name>
<dbReference type="Pfam" id="PF13360">
    <property type="entry name" value="PQQ_2"/>
    <property type="match status" value="2"/>
</dbReference>
<dbReference type="InterPro" id="IPR029058">
    <property type="entry name" value="AB_hydrolase_fold"/>
</dbReference>
<dbReference type="EC" id="3.1.1.-" evidence="3"/>
<dbReference type="GO" id="GO:0005976">
    <property type="term" value="P:polysaccharide metabolic process"/>
    <property type="evidence" value="ECO:0007669"/>
    <property type="project" value="TreeGrafter"/>
</dbReference>
<dbReference type="GO" id="GO:0052689">
    <property type="term" value="F:carboxylic ester hydrolase activity"/>
    <property type="evidence" value="ECO:0007669"/>
    <property type="project" value="TreeGrafter"/>
</dbReference>
<dbReference type="Gene3D" id="2.40.128.630">
    <property type="match status" value="2"/>
</dbReference>
<dbReference type="Gene3D" id="3.40.50.1820">
    <property type="entry name" value="alpha/beta hydrolase"/>
    <property type="match status" value="1"/>
</dbReference>
<proteinExistence type="predicted"/>
<dbReference type="SUPFAM" id="SSF50998">
    <property type="entry name" value="Quinoprotein alcohol dehydrogenase-like"/>
    <property type="match status" value="2"/>
</dbReference>
<accession>A0A1J5T2H0</accession>
<evidence type="ECO:0000313" key="3">
    <source>
        <dbReference type="EMBL" id="OIR14991.1"/>
    </source>
</evidence>
<dbReference type="PANTHER" id="PTHR40111:SF1">
    <property type="entry name" value="CEPHALOSPORIN-C DEACETYLASE"/>
    <property type="match status" value="1"/>
</dbReference>
<dbReference type="InterPro" id="IPR018391">
    <property type="entry name" value="PQQ_b-propeller_rpt"/>
</dbReference>